<reference evidence="2" key="1">
    <citation type="journal article" date="2022" name="Mol. Ecol. Resour.">
        <title>The genomes of chicory, endive, great burdock and yacon provide insights into Asteraceae palaeo-polyploidization history and plant inulin production.</title>
        <authorList>
            <person name="Fan W."/>
            <person name="Wang S."/>
            <person name="Wang H."/>
            <person name="Wang A."/>
            <person name="Jiang F."/>
            <person name="Liu H."/>
            <person name="Zhao H."/>
            <person name="Xu D."/>
            <person name="Zhang Y."/>
        </authorList>
    </citation>
    <scope>NUCLEOTIDE SEQUENCE [LARGE SCALE GENOMIC DNA]</scope>
    <source>
        <strain evidence="2">cv. Yunnan</strain>
    </source>
</reference>
<keyword evidence="2" id="KW-1185">Reference proteome</keyword>
<proteinExistence type="predicted"/>
<reference evidence="1 2" key="2">
    <citation type="journal article" date="2022" name="Mol. Ecol. Resour.">
        <title>The genomes of chicory, endive, great burdock and yacon provide insights into Asteraceae paleo-polyploidization history and plant inulin production.</title>
        <authorList>
            <person name="Fan W."/>
            <person name="Wang S."/>
            <person name="Wang H."/>
            <person name="Wang A."/>
            <person name="Jiang F."/>
            <person name="Liu H."/>
            <person name="Zhao H."/>
            <person name="Xu D."/>
            <person name="Zhang Y."/>
        </authorList>
    </citation>
    <scope>NUCLEOTIDE SEQUENCE [LARGE SCALE GENOMIC DNA]</scope>
    <source>
        <strain evidence="2">cv. Yunnan</strain>
        <tissue evidence="1">Leaves</tissue>
    </source>
</reference>
<accession>A0ACB9IIV7</accession>
<organism evidence="1 2">
    <name type="scientific">Smallanthus sonchifolius</name>
    <dbReference type="NCBI Taxonomy" id="185202"/>
    <lineage>
        <taxon>Eukaryota</taxon>
        <taxon>Viridiplantae</taxon>
        <taxon>Streptophyta</taxon>
        <taxon>Embryophyta</taxon>
        <taxon>Tracheophyta</taxon>
        <taxon>Spermatophyta</taxon>
        <taxon>Magnoliopsida</taxon>
        <taxon>eudicotyledons</taxon>
        <taxon>Gunneridae</taxon>
        <taxon>Pentapetalae</taxon>
        <taxon>asterids</taxon>
        <taxon>campanulids</taxon>
        <taxon>Asterales</taxon>
        <taxon>Asteraceae</taxon>
        <taxon>Asteroideae</taxon>
        <taxon>Heliantheae alliance</taxon>
        <taxon>Millerieae</taxon>
        <taxon>Smallanthus</taxon>
    </lineage>
</organism>
<comment type="caution">
    <text evidence="1">The sequence shown here is derived from an EMBL/GenBank/DDBJ whole genome shotgun (WGS) entry which is preliminary data.</text>
</comment>
<protein>
    <submittedName>
        <fullName evidence="1">Uncharacterized protein</fullName>
    </submittedName>
</protein>
<evidence type="ECO:0000313" key="1">
    <source>
        <dbReference type="EMBL" id="KAI3807012.1"/>
    </source>
</evidence>
<name>A0ACB9IIV7_9ASTR</name>
<dbReference type="Proteomes" id="UP001056120">
    <property type="component" value="Linkage Group LG08"/>
</dbReference>
<evidence type="ECO:0000313" key="2">
    <source>
        <dbReference type="Proteomes" id="UP001056120"/>
    </source>
</evidence>
<sequence length="411" mass="46104">MYLVSYPLMEYDTIDIIGRKFGVTPESIQEANELDPQQTIYEGTTLVPTTGAPVLHLDHVVNGPSPQDTIPVNEILNRRMGNRFSVFLIVFATILLLGVVSLQVFLKWKCRKGEPPLVLITGLEFKRFSPDFLNGMSKLKLSLTTFSFDELKLATQDFSESSLIGKSVYKGQITSAFSVAVEDMISLESAYHVINILTTINHFNVVRLEGCFHMNLSYLVFEFAKKGSLRDCLHDFNMQKQLTWDKRVKIAFDLAEGLHYTHYCTKPAYAHNNISSRNVLITEDWRAKISGFNLARPILSNIVAEGEGGQASTYADVYSYGDFLTELLSGKEAAIGRKWLDRVEILADEDVVGGSSECLEKFRMFMDVDLEGEYSLGDALCLALLAKCCIQDDPEIRPTMSDVLKVLSRIS</sequence>
<dbReference type="EMBL" id="CM042025">
    <property type="protein sequence ID" value="KAI3807012.1"/>
    <property type="molecule type" value="Genomic_DNA"/>
</dbReference>
<gene>
    <name evidence="1" type="ORF">L1987_22932</name>
</gene>